<dbReference type="GeneTree" id="ENSGT00390000003442"/>
<organism evidence="8 9">
    <name type="scientific">Leptobrachium leishanense</name>
    <name type="common">Leishan spiny toad</name>
    <dbReference type="NCBI Taxonomy" id="445787"/>
    <lineage>
        <taxon>Eukaryota</taxon>
        <taxon>Metazoa</taxon>
        <taxon>Chordata</taxon>
        <taxon>Craniata</taxon>
        <taxon>Vertebrata</taxon>
        <taxon>Euteleostomi</taxon>
        <taxon>Amphibia</taxon>
        <taxon>Batrachia</taxon>
        <taxon>Anura</taxon>
        <taxon>Pelobatoidea</taxon>
        <taxon>Megophryidae</taxon>
        <taxon>Leptobrachium</taxon>
    </lineage>
</organism>
<evidence type="ECO:0000256" key="3">
    <source>
        <dbReference type="ARBA" id="ARBA00023054"/>
    </source>
</evidence>
<accession>A0A8C5R267</accession>
<evidence type="ECO:0000259" key="7">
    <source>
        <dbReference type="Pfam" id="PF10475"/>
    </source>
</evidence>
<dbReference type="InterPro" id="IPR019514">
    <property type="entry name" value="Syndetin_C"/>
</dbReference>
<keyword evidence="9" id="KW-1185">Reference proteome</keyword>
<dbReference type="GO" id="GO:1990745">
    <property type="term" value="C:EARP complex"/>
    <property type="evidence" value="ECO:0007669"/>
    <property type="project" value="InterPro"/>
</dbReference>
<dbReference type="GO" id="GO:0005829">
    <property type="term" value="C:cytosol"/>
    <property type="evidence" value="ECO:0007669"/>
    <property type="project" value="GOC"/>
</dbReference>
<feature type="coiled-coil region" evidence="4">
    <location>
        <begin position="216"/>
        <end position="243"/>
    </location>
</feature>
<keyword evidence="2" id="KW-0653">Protein transport</keyword>
<dbReference type="Pfam" id="PF10475">
    <property type="entry name" value="Vps54_N"/>
    <property type="match status" value="1"/>
</dbReference>
<dbReference type="GO" id="GO:0032456">
    <property type="term" value="P:endocytic recycling"/>
    <property type="evidence" value="ECO:0007669"/>
    <property type="project" value="InterPro"/>
</dbReference>
<name>A0A8C5R267_9ANUR</name>
<dbReference type="Ensembl" id="ENSLLET00000048314.1">
    <property type="protein sequence ID" value="ENSLLEP00000046475.1"/>
    <property type="gene ID" value="ENSLLEG00000028814.1"/>
</dbReference>
<feature type="domain" description="Syndetin C-terminal" evidence="6">
    <location>
        <begin position="648"/>
        <end position="882"/>
    </location>
</feature>
<feature type="domain" description="Vacuolar protein sorting-associated protein 54 N-terminal" evidence="7">
    <location>
        <begin position="54"/>
        <end position="317"/>
    </location>
</feature>
<evidence type="ECO:0000313" key="9">
    <source>
        <dbReference type="Proteomes" id="UP000694569"/>
    </source>
</evidence>
<dbReference type="GO" id="GO:0015031">
    <property type="term" value="P:protein transport"/>
    <property type="evidence" value="ECO:0007669"/>
    <property type="project" value="UniProtKB-KW"/>
</dbReference>
<evidence type="ECO:0000256" key="2">
    <source>
        <dbReference type="ARBA" id="ARBA00022927"/>
    </source>
</evidence>
<protein>
    <submittedName>
        <fullName evidence="8">VPS50 subunit of EARP/GARPII complex</fullName>
    </submittedName>
</protein>
<feature type="region of interest" description="Disordered" evidence="5">
    <location>
        <begin position="1"/>
        <end position="27"/>
    </location>
</feature>
<evidence type="ECO:0000313" key="8">
    <source>
        <dbReference type="Ensembl" id="ENSLLEP00000046475.1"/>
    </source>
</evidence>
<dbReference type="PANTHER" id="PTHR13258:SF0">
    <property type="entry name" value="SYNDETIN"/>
    <property type="match status" value="1"/>
</dbReference>
<dbReference type="AlphaFoldDB" id="A0A8C5R267"/>
<dbReference type="Proteomes" id="UP000694569">
    <property type="component" value="Unplaced"/>
</dbReference>
<dbReference type="InterPro" id="IPR019515">
    <property type="entry name" value="VPS54_N"/>
</dbReference>
<feature type="compositionally biased region" description="Polar residues" evidence="5">
    <location>
        <begin position="8"/>
        <end position="18"/>
    </location>
</feature>
<keyword evidence="1" id="KW-0813">Transport</keyword>
<reference evidence="8" key="1">
    <citation type="submission" date="2025-08" db="UniProtKB">
        <authorList>
            <consortium name="Ensembl"/>
        </authorList>
    </citation>
    <scope>IDENTIFICATION</scope>
</reference>
<evidence type="ECO:0000256" key="5">
    <source>
        <dbReference type="SAM" id="MobiDB-lite"/>
    </source>
</evidence>
<evidence type="ECO:0000259" key="6">
    <source>
        <dbReference type="Pfam" id="PF10474"/>
    </source>
</evidence>
<sequence>MQKIKSLMTRQGPKSPQDSIHDLSPVENFRIPSKEELRDLREQATDPQAEQELINSIEEIYFSNDSFDVVQYELEKLPPVLSLQEMEEYRDRLKRQQAAVSKKVADLILEKQPSYVKELERVTSLQTSLQLAAVICTNGRRHLNAAKEGFTQASLGLLANQRKRQLLIGLLKSLRTIKTLQRTDVRLSEMLEEEDYPGAIQLCLECQKAASTFKHYSCISELNSKLQDTLEQIEEQLDVALSKICKNFDVAHYTKVQQAYRLLGKTQTAMDQLHMHFTQAIHNTVFQVVLGYVELCAGNTDTKFQKLPYKDLCMEVQLKVKTYLLGTDMSNFKYDDFIFVLDIISRLMQVGEEFCGSKSEVLQESIRKQSVNYFKNYHRTRLEELRMFLENETWELCPVKSSFSILQLHEFKCLGQSRSPSMSPSKQVSSADSASLSLFDQYSSGGNPFEIQAAMKDDETEDVLASNGYESDEPEKSAYQEYDSDSDVPEELKGDYIDEQTGDAPTKSVSRETLRSRKRSDYNLNKVNATILTNTTLNVIRLVGKYMQMMTILKPIAFDVIHCMSQLFDYYLYAVYTFFGRNDAHESSGLGLSSSRLRTTLNRIQESLIDLEVNGENPGSLASSEEKKQKVPSPHLSQLVILTSSNTLFGLAERVVATESLVFLAEQFEFLQTHLDSVMPAAKKPFLQQFYSQTVSTASEIRKPIYWIVAAKAIEYEQTLLIMGNVKWDVKEIMSQHNVYVDSLLKEFEQFNKKLSELTKHVRIPLPVSNILWEHCIRLANRTLVEGYANVKKCSNEGRALMQLDFQQFLMKLEKLTDIRPIPDKEYVETYIKAYYLTENDMERWIKEHREYSTKQLANLVNVCLGSHINKKARQKLLSAIDDLDRPKR</sequence>
<gene>
    <name evidence="8" type="primary">VPS50</name>
</gene>
<feature type="region of interest" description="Disordered" evidence="5">
    <location>
        <begin position="467"/>
        <end position="515"/>
    </location>
</feature>
<dbReference type="PANTHER" id="PTHR13258">
    <property type="entry name" value="SYNDETIN"/>
    <property type="match status" value="1"/>
</dbReference>
<evidence type="ECO:0000256" key="4">
    <source>
        <dbReference type="SAM" id="Coils"/>
    </source>
</evidence>
<dbReference type="InterPro" id="IPR040047">
    <property type="entry name" value="VPS50"/>
</dbReference>
<dbReference type="Pfam" id="PF10474">
    <property type="entry name" value="Syndetin_C"/>
    <property type="match status" value="1"/>
</dbReference>
<reference evidence="8" key="2">
    <citation type="submission" date="2025-09" db="UniProtKB">
        <authorList>
            <consortium name="Ensembl"/>
        </authorList>
    </citation>
    <scope>IDENTIFICATION</scope>
</reference>
<dbReference type="OrthoDB" id="10263345at2759"/>
<proteinExistence type="predicted"/>
<dbReference type="GO" id="GO:0042147">
    <property type="term" value="P:retrograde transport, endosome to Golgi"/>
    <property type="evidence" value="ECO:0007669"/>
    <property type="project" value="InterPro"/>
</dbReference>
<dbReference type="GO" id="GO:0000149">
    <property type="term" value="F:SNARE binding"/>
    <property type="evidence" value="ECO:0007669"/>
    <property type="project" value="TreeGrafter"/>
</dbReference>
<evidence type="ECO:0000256" key="1">
    <source>
        <dbReference type="ARBA" id="ARBA00022448"/>
    </source>
</evidence>
<keyword evidence="3 4" id="KW-0175">Coiled coil</keyword>